<dbReference type="SMART" id="SM00320">
    <property type="entry name" value="WD40"/>
    <property type="match status" value="5"/>
</dbReference>
<evidence type="ECO:0000256" key="2">
    <source>
        <dbReference type="ARBA" id="ARBA00022737"/>
    </source>
</evidence>
<dbReference type="PANTHER" id="PTHR19879:SF9">
    <property type="entry name" value="TRANSCRIPTION INITIATION FACTOR TFIID SUBUNIT 5"/>
    <property type="match status" value="1"/>
</dbReference>
<keyword evidence="2" id="KW-0677">Repeat</keyword>
<feature type="repeat" description="WD" evidence="3">
    <location>
        <begin position="42"/>
        <end position="83"/>
    </location>
</feature>
<evidence type="ECO:0000256" key="1">
    <source>
        <dbReference type="ARBA" id="ARBA00022574"/>
    </source>
</evidence>
<dbReference type="STRING" id="569365.A0A0D2AIV8"/>
<proteinExistence type="predicted"/>
<dbReference type="VEuPathDB" id="FungiDB:PV07_10530"/>
<sequence length="402" mass="43561">MQAPVFVPDTLISSPDGSCLATADDSNIHLWSLKTGKWQKTLKGHCKLVNHIAFSPDGVQVASASDDGSVRVWEVATGDCRYILGVSDETAVKSVAFSPNGAQVASAASDEMVRVWDLRTGDCRHTLHTSPIPVRSAVFSPDGSRVALALMPTLGQDRLLKIAETWALQTDRRTSHSCPMVVRTTYNPVLGECSCLPEATFRVVFSTDGSRVAACIDDIYVAVWDVLTGELLFLVDPNIGILCTGLESPDESSKTLRLKMPAVSKWDAQAQIFRPKYSRSDIPLETNGVVLSPEGSQIILCLSNDIVQVWNISTQQCVEGTVPSSVVTHETSPPDKLSQWQLHFKIRGVHQDEIAHASRAIRFDGRANYLNLGFVPDGTSQGHSTLSHTPTTLVKGARAGTV</sequence>
<evidence type="ECO:0000313" key="5">
    <source>
        <dbReference type="Proteomes" id="UP000054466"/>
    </source>
</evidence>
<dbReference type="AlphaFoldDB" id="A0A0D2AIV8"/>
<dbReference type="EMBL" id="KN847045">
    <property type="protein sequence ID" value="KIW24842.1"/>
    <property type="molecule type" value="Genomic_DNA"/>
</dbReference>
<dbReference type="PRINTS" id="PR00320">
    <property type="entry name" value="GPROTEINBRPT"/>
</dbReference>
<dbReference type="SUPFAM" id="SSF50978">
    <property type="entry name" value="WD40 repeat-like"/>
    <property type="match status" value="1"/>
</dbReference>
<dbReference type="PROSITE" id="PS50294">
    <property type="entry name" value="WD_REPEATS_REGION"/>
    <property type="match status" value="2"/>
</dbReference>
<organism evidence="4 5">
    <name type="scientific">Cladophialophora immunda</name>
    <dbReference type="NCBI Taxonomy" id="569365"/>
    <lineage>
        <taxon>Eukaryota</taxon>
        <taxon>Fungi</taxon>
        <taxon>Dikarya</taxon>
        <taxon>Ascomycota</taxon>
        <taxon>Pezizomycotina</taxon>
        <taxon>Eurotiomycetes</taxon>
        <taxon>Chaetothyriomycetidae</taxon>
        <taxon>Chaetothyriales</taxon>
        <taxon>Herpotrichiellaceae</taxon>
        <taxon>Cladophialophora</taxon>
    </lineage>
</organism>
<dbReference type="OrthoDB" id="538223at2759"/>
<dbReference type="Proteomes" id="UP000054466">
    <property type="component" value="Unassembled WGS sequence"/>
</dbReference>
<dbReference type="PROSITE" id="PS00678">
    <property type="entry name" value="WD_REPEATS_1"/>
    <property type="match status" value="2"/>
</dbReference>
<dbReference type="GeneID" id="27349724"/>
<dbReference type="PANTHER" id="PTHR19879">
    <property type="entry name" value="TRANSCRIPTION INITIATION FACTOR TFIID"/>
    <property type="match status" value="1"/>
</dbReference>
<keyword evidence="5" id="KW-1185">Reference proteome</keyword>
<name>A0A0D2AIV8_9EURO</name>
<dbReference type="PROSITE" id="PS50082">
    <property type="entry name" value="WD_REPEATS_2"/>
    <property type="match status" value="2"/>
</dbReference>
<gene>
    <name evidence="4" type="ORF">PV07_10530</name>
</gene>
<dbReference type="InterPro" id="IPR036322">
    <property type="entry name" value="WD40_repeat_dom_sf"/>
</dbReference>
<keyword evidence="1 3" id="KW-0853">WD repeat</keyword>
<accession>A0A0D2AIV8</accession>
<evidence type="ECO:0000256" key="3">
    <source>
        <dbReference type="PROSITE-ProRule" id="PRU00221"/>
    </source>
</evidence>
<dbReference type="InterPro" id="IPR019775">
    <property type="entry name" value="WD40_repeat_CS"/>
</dbReference>
<protein>
    <submittedName>
        <fullName evidence="4">Uncharacterized protein</fullName>
    </submittedName>
</protein>
<dbReference type="Gene3D" id="2.130.10.10">
    <property type="entry name" value="YVTN repeat-like/Quinoprotein amine dehydrogenase"/>
    <property type="match status" value="3"/>
</dbReference>
<dbReference type="Pfam" id="PF00400">
    <property type="entry name" value="WD40"/>
    <property type="match status" value="3"/>
</dbReference>
<dbReference type="InterPro" id="IPR001680">
    <property type="entry name" value="WD40_rpt"/>
</dbReference>
<dbReference type="RefSeq" id="XP_016245058.1">
    <property type="nucleotide sequence ID" value="XM_016397867.1"/>
</dbReference>
<evidence type="ECO:0000313" key="4">
    <source>
        <dbReference type="EMBL" id="KIW24842.1"/>
    </source>
</evidence>
<dbReference type="InterPro" id="IPR015943">
    <property type="entry name" value="WD40/YVTN_repeat-like_dom_sf"/>
</dbReference>
<feature type="repeat" description="WD" evidence="3">
    <location>
        <begin position="85"/>
        <end position="126"/>
    </location>
</feature>
<dbReference type="HOGENOM" id="CLU_685122_0_0_1"/>
<dbReference type="InterPro" id="IPR020472">
    <property type="entry name" value="WD40_PAC1"/>
</dbReference>
<reference evidence="4 5" key="1">
    <citation type="submission" date="2015-01" db="EMBL/GenBank/DDBJ databases">
        <title>The Genome Sequence of Cladophialophora immunda CBS83496.</title>
        <authorList>
            <consortium name="The Broad Institute Genomics Platform"/>
            <person name="Cuomo C."/>
            <person name="de Hoog S."/>
            <person name="Gorbushina A."/>
            <person name="Stielow B."/>
            <person name="Teixiera M."/>
            <person name="Abouelleil A."/>
            <person name="Chapman S.B."/>
            <person name="Priest M."/>
            <person name="Young S.K."/>
            <person name="Wortman J."/>
            <person name="Nusbaum C."/>
            <person name="Birren B."/>
        </authorList>
    </citation>
    <scope>NUCLEOTIDE SEQUENCE [LARGE SCALE GENOMIC DNA]</scope>
    <source>
        <strain evidence="4 5">CBS 83496</strain>
    </source>
</reference>